<evidence type="ECO:0000313" key="5">
    <source>
        <dbReference type="Proteomes" id="UP000441389"/>
    </source>
</evidence>
<name>A0A6I4J514_9SPHN</name>
<dbReference type="Proteomes" id="UP000441389">
    <property type="component" value="Unassembled WGS sequence"/>
</dbReference>
<protein>
    <submittedName>
        <fullName evidence="4">PEPxxWA-CTERM sorting domain-containing protein</fullName>
    </submittedName>
</protein>
<dbReference type="AlphaFoldDB" id="A0A6I4J514"/>
<evidence type="ECO:0000259" key="3">
    <source>
        <dbReference type="Pfam" id="PF07589"/>
    </source>
</evidence>
<keyword evidence="1" id="KW-0812">Transmembrane</keyword>
<dbReference type="InterPro" id="IPR024079">
    <property type="entry name" value="MetalloPept_cat_dom_sf"/>
</dbReference>
<evidence type="ECO:0000256" key="2">
    <source>
        <dbReference type="SAM" id="SignalP"/>
    </source>
</evidence>
<feature type="domain" description="Ice-binding protein C-terminal" evidence="3">
    <location>
        <begin position="374"/>
        <end position="397"/>
    </location>
</feature>
<dbReference type="Pfam" id="PF07589">
    <property type="entry name" value="PEP-CTERM"/>
    <property type="match status" value="1"/>
</dbReference>
<comment type="caution">
    <text evidence="4">The sequence shown here is derived from an EMBL/GenBank/DDBJ whole genome shotgun (WGS) entry which is preliminary data.</text>
</comment>
<proteinExistence type="predicted"/>
<feature type="transmembrane region" description="Helical" evidence="1">
    <location>
        <begin position="377"/>
        <end position="394"/>
    </location>
</feature>
<dbReference type="SUPFAM" id="SSF55486">
    <property type="entry name" value="Metalloproteases ('zincins'), catalytic domain"/>
    <property type="match status" value="1"/>
</dbReference>
<reference evidence="4 5" key="1">
    <citation type="submission" date="2019-12" db="EMBL/GenBank/DDBJ databases">
        <authorList>
            <person name="Huq M.A."/>
        </authorList>
    </citation>
    <scope>NUCLEOTIDE SEQUENCE [LARGE SCALE GENOMIC DNA]</scope>
    <source>
        <strain evidence="4 5">MAH-20</strain>
    </source>
</reference>
<dbReference type="Gene3D" id="3.40.390.10">
    <property type="entry name" value="Collagenase (Catalytic Domain)"/>
    <property type="match status" value="1"/>
</dbReference>
<feature type="chain" id="PRO_5026097897" evidence="2">
    <location>
        <begin position="21"/>
        <end position="405"/>
    </location>
</feature>
<dbReference type="InterPro" id="IPR013424">
    <property type="entry name" value="Ice-binding_C"/>
</dbReference>
<gene>
    <name evidence="4" type="ORF">GON01_16160</name>
</gene>
<evidence type="ECO:0000256" key="1">
    <source>
        <dbReference type="SAM" id="Phobius"/>
    </source>
</evidence>
<keyword evidence="1" id="KW-1133">Transmembrane helix</keyword>
<feature type="signal peptide" evidence="2">
    <location>
        <begin position="1"/>
        <end position="20"/>
    </location>
</feature>
<sequence>MKEIVVAALCCAAIPAVAHAEIIWGDEISYEGAVGGGSNLGGGVISPPANAFGGATFILNDTGGVGAGTQARAGFEAAAAIWASLIRDPITIRLDVGFRQLGPNILGSTGSTTNTISYANLKTAMAADIKSGYDQHAVAHLQAGNSLAFVSNEPGNCVTNVPTCGAISTSSRTLDNDNTFDNFNIQINTAQAKALGLNPTYLPSNPGGRDGSVSFSNQFNWDFDRSDGIDPNLIDFVGVAAHEIGHALGFRSGVDTADVNANLNRAGLDAIAWGTVWDLFRYQSFNGQQTLDWTIGGTPCFSIDNGGTCLGKLSTGSVNGDLRQASHWKDDTLTGLTLGIMDPTRSGFMGGVTNLNLTPLDRIAFDVMGYDTYVPEPATWAMMIAGFGLVGAALRRRQRAQVSFA</sequence>
<dbReference type="NCBIfam" id="TIGR02595">
    <property type="entry name" value="PEP_CTERM"/>
    <property type="match status" value="1"/>
</dbReference>
<dbReference type="NCBIfam" id="NF038122">
    <property type="entry name" value="metallo_LGF"/>
    <property type="match status" value="1"/>
</dbReference>
<accession>A0A6I4J514</accession>
<dbReference type="GO" id="GO:0008237">
    <property type="term" value="F:metallopeptidase activity"/>
    <property type="evidence" value="ECO:0007669"/>
    <property type="project" value="InterPro"/>
</dbReference>
<keyword evidence="5" id="KW-1185">Reference proteome</keyword>
<organism evidence="4 5">
    <name type="scientific">Sphingomonas horti</name>
    <dbReference type="NCBI Taxonomy" id="2682842"/>
    <lineage>
        <taxon>Bacteria</taxon>
        <taxon>Pseudomonadati</taxon>
        <taxon>Pseudomonadota</taxon>
        <taxon>Alphaproteobacteria</taxon>
        <taxon>Sphingomonadales</taxon>
        <taxon>Sphingomonadaceae</taxon>
        <taxon>Sphingomonas</taxon>
    </lineage>
</organism>
<keyword evidence="1" id="KW-0472">Membrane</keyword>
<dbReference type="NCBIfam" id="NF035944">
    <property type="entry name" value="PEPxxWA-CTERM"/>
    <property type="match status" value="1"/>
</dbReference>
<dbReference type="EMBL" id="WQMS01000020">
    <property type="protein sequence ID" value="MVO79467.1"/>
    <property type="molecule type" value="Genomic_DNA"/>
</dbReference>
<evidence type="ECO:0000313" key="4">
    <source>
        <dbReference type="EMBL" id="MVO79467.1"/>
    </source>
</evidence>
<keyword evidence="2" id="KW-0732">Signal</keyword>